<dbReference type="SUPFAM" id="SSF48557">
    <property type="entry name" value="L-aspartase-like"/>
    <property type="match status" value="1"/>
</dbReference>
<protein>
    <recommendedName>
        <fullName evidence="5">Phenylalanine ammonia-lyase</fullName>
    </recommendedName>
</protein>
<evidence type="ECO:0000256" key="2">
    <source>
        <dbReference type="RuleBase" id="RU003954"/>
    </source>
</evidence>
<dbReference type="Gene3D" id="1.10.274.20">
    <property type="entry name" value="Phenylalanine ammonia-lyase 1, domain 3"/>
    <property type="match status" value="1"/>
</dbReference>
<dbReference type="PANTHER" id="PTHR10362">
    <property type="entry name" value="HISTIDINE AMMONIA-LYASE"/>
    <property type="match status" value="1"/>
</dbReference>
<dbReference type="Pfam" id="PF00221">
    <property type="entry name" value="Lyase_aromatic"/>
    <property type="match status" value="1"/>
</dbReference>
<dbReference type="InterPro" id="IPR024083">
    <property type="entry name" value="Fumarase/histidase_N"/>
</dbReference>
<dbReference type="EMBL" id="JAYKXP010000020">
    <property type="protein sequence ID" value="KAK7047291.1"/>
    <property type="molecule type" value="Genomic_DNA"/>
</dbReference>
<evidence type="ECO:0008006" key="5">
    <source>
        <dbReference type="Google" id="ProtNLM"/>
    </source>
</evidence>
<dbReference type="CDD" id="cd00332">
    <property type="entry name" value="PAL-HAL"/>
    <property type="match status" value="1"/>
</dbReference>
<keyword evidence="4" id="KW-1185">Reference proteome</keyword>
<evidence type="ECO:0000313" key="4">
    <source>
        <dbReference type="Proteomes" id="UP001383192"/>
    </source>
</evidence>
<organism evidence="3 4">
    <name type="scientific">Paramarasmius palmivorus</name>
    <dbReference type="NCBI Taxonomy" id="297713"/>
    <lineage>
        <taxon>Eukaryota</taxon>
        <taxon>Fungi</taxon>
        <taxon>Dikarya</taxon>
        <taxon>Basidiomycota</taxon>
        <taxon>Agaricomycotina</taxon>
        <taxon>Agaricomycetes</taxon>
        <taxon>Agaricomycetidae</taxon>
        <taxon>Agaricales</taxon>
        <taxon>Marasmiineae</taxon>
        <taxon>Marasmiaceae</taxon>
        <taxon>Paramarasmius</taxon>
    </lineage>
</organism>
<proteinExistence type="inferred from homology"/>
<dbReference type="InterPro" id="IPR005922">
    <property type="entry name" value="Phe_NH3-lyase"/>
</dbReference>
<evidence type="ECO:0000256" key="1">
    <source>
        <dbReference type="ARBA" id="ARBA00007238"/>
    </source>
</evidence>
<evidence type="ECO:0000313" key="3">
    <source>
        <dbReference type="EMBL" id="KAK7047291.1"/>
    </source>
</evidence>
<dbReference type="NCBIfam" id="TIGR01226">
    <property type="entry name" value="phe_am_lyase"/>
    <property type="match status" value="1"/>
</dbReference>
<comment type="caution">
    <text evidence="3">The sequence shown here is derived from an EMBL/GenBank/DDBJ whole genome shotgun (WGS) entry which is preliminary data.</text>
</comment>
<reference evidence="3 4" key="1">
    <citation type="submission" date="2024-01" db="EMBL/GenBank/DDBJ databases">
        <title>A draft genome for a cacao thread blight-causing isolate of Paramarasmius palmivorus.</title>
        <authorList>
            <person name="Baruah I.K."/>
            <person name="Bukari Y."/>
            <person name="Amoako-Attah I."/>
            <person name="Meinhardt L.W."/>
            <person name="Bailey B.A."/>
            <person name="Cohen S.P."/>
        </authorList>
    </citation>
    <scope>NUCLEOTIDE SEQUENCE [LARGE SCALE GENOMIC DNA]</scope>
    <source>
        <strain evidence="3 4">GH-12</strain>
    </source>
</reference>
<dbReference type="GO" id="GO:0006559">
    <property type="term" value="P:L-phenylalanine catabolic process"/>
    <property type="evidence" value="ECO:0007669"/>
    <property type="project" value="InterPro"/>
</dbReference>
<dbReference type="InterPro" id="IPR001106">
    <property type="entry name" value="Aromatic_Lyase"/>
</dbReference>
<accession>A0AAW0D9V9</accession>
<gene>
    <name evidence="3" type="ORF">VNI00_006522</name>
</gene>
<dbReference type="InterPro" id="IPR008948">
    <property type="entry name" value="L-Aspartase-like"/>
</dbReference>
<dbReference type="InterPro" id="IPR023144">
    <property type="entry name" value="Phe_NH3-lyase_shielding_dom_sf"/>
</dbReference>
<name>A0AAW0D9V9_9AGAR</name>
<dbReference type="GO" id="GO:0005737">
    <property type="term" value="C:cytoplasm"/>
    <property type="evidence" value="ECO:0007669"/>
    <property type="project" value="InterPro"/>
</dbReference>
<sequence>MSSPQDHPNLLQCFADLVRRVDDHRKSNAFVRIDGKSLSIPAVVAVGRYGVEPELDSSEALKVVVNDSREVVEEGVKGLKSIYGVTTGIGASANTRSEDVLTLGVGILQQLHCGILPTDLLAAQPEGINKVMPEPWSRGAMLLRINSMIRGFSGVRWEVIDKTWTLLRSNIIPVIPLLGSISASGDIIPLAYMAGSVIGHPRIKVFCGPPGQRKVAAAPDALSEANITPLVFQPKEPLAVVNGTSFATSAASLVAYDAAQLGVLSVVCTALAHEALLGSRGSFDPFLHDNARPHPGQVQISRWMLHLLEGSQLARDHDNSVRLTEDKGILRQDRYALRSFPQYAGPQLEDIYAAIQSLNIECNAASDNPVVESKTKTIHLGGNFQAMSMSNAMEKTRLALDHLAKVVFGQTTELLSADLNKGLAPGLAATDPSVNFAAKGLDVALASYVAELGFLANPVSTHAQFAENFNEAINSMALTSARATAKSSDILTMLIASYLYILCQAVDLRVMYRDFFTRMAEAVTQELSNFPLPPDGLSELSTELNKTIEKNMITTGSMDLPDRMQAVASATIPVLVQYFVDKSFDSQFSIAKVASMSANLATKGVDIMTKLQIEFLAESGARVAPAASVLGRTKDVYNFIRVTLGIRMHGTENLKRFDGAPYPAGKTMGEDISAIYESIVDGRLHTVVAALVV</sequence>
<dbReference type="Proteomes" id="UP001383192">
    <property type="component" value="Unassembled WGS sequence"/>
</dbReference>
<keyword evidence="2" id="KW-0456">Lyase</keyword>
<dbReference type="AlphaFoldDB" id="A0AAW0D9V9"/>
<dbReference type="Gene3D" id="1.10.275.10">
    <property type="entry name" value="Fumarase/aspartase (N-terminal domain)"/>
    <property type="match status" value="1"/>
</dbReference>
<dbReference type="Gene3D" id="1.20.200.10">
    <property type="entry name" value="Fumarase/aspartase (Central domain)"/>
    <property type="match status" value="1"/>
</dbReference>
<comment type="similarity">
    <text evidence="1 2">Belongs to the PAL/histidase family.</text>
</comment>
<dbReference type="GO" id="GO:0016841">
    <property type="term" value="F:ammonia-lyase activity"/>
    <property type="evidence" value="ECO:0007669"/>
    <property type="project" value="InterPro"/>
</dbReference>